<sequence>MNERFSISQLYPHAIPPAAPRSSGKSPVTERPGAASFQNALDQELVKFSHHAEVRLKQRGIRIQPEQMVQIANAVDKAASKGAKDSLIIMKNVALIVNINNKTVVTALDEHSMKDNVFTKIDSAIVLST</sequence>
<evidence type="ECO:0000313" key="2">
    <source>
        <dbReference type="EMBL" id="MFD0869186.1"/>
    </source>
</evidence>
<keyword evidence="2" id="KW-0966">Cell projection</keyword>
<organism evidence="2 3">
    <name type="scientific">Paenibacillus residui</name>
    <dbReference type="NCBI Taxonomy" id="629724"/>
    <lineage>
        <taxon>Bacteria</taxon>
        <taxon>Bacillati</taxon>
        <taxon>Bacillota</taxon>
        <taxon>Bacilli</taxon>
        <taxon>Bacillales</taxon>
        <taxon>Paenibacillaceae</taxon>
        <taxon>Paenibacillus</taxon>
    </lineage>
</organism>
<dbReference type="RefSeq" id="WP_379287413.1">
    <property type="nucleotide sequence ID" value="NZ_JBHTIU010000027.1"/>
</dbReference>
<feature type="region of interest" description="Disordered" evidence="1">
    <location>
        <begin position="1"/>
        <end position="34"/>
    </location>
</feature>
<gene>
    <name evidence="2" type="ORF">ACFQ03_08480</name>
</gene>
<proteinExistence type="predicted"/>
<keyword evidence="3" id="KW-1185">Reference proteome</keyword>
<dbReference type="NCBIfam" id="TIGR02530">
    <property type="entry name" value="flg_new"/>
    <property type="match status" value="1"/>
</dbReference>
<protein>
    <submittedName>
        <fullName evidence="2">TIGR02530 family flagellar biosynthesis protein</fullName>
    </submittedName>
</protein>
<evidence type="ECO:0000256" key="1">
    <source>
        <dbReference type="SAM" id="MobiDB-lite"/>
    </source>
</evidence>
<accession>A0ABW3D892</accession>
<dbReference type="Proteomes" id="UP001597120">
    <property type="component" value="Unassembled WGS sequence"/>
</dbReference>
<evidence type="ECO:0000313" key="3">
    <source>
        <dbReference type="Proteomes" id="UP001597120"/>
    </source>
</evidence>
<dbReference type="InterPro" id="IPR013367">
    <property type="entry name" value="Flagellar_put"/>
</dbReference>
<name>A0ABW3D892_9BACL</name>
<dbReference type="EMBL" id="JBHTIU010000027">
    <property type="protein sequence ID" value="MFD0869186.1"/>
    <property type="molecule type" value="Genomic_DNA"/>
</dbReference>
<keyword evidence="2" id="KW-0282">Flagellum</keyword>
<dbReference type="Pfam" id="PF12611">
    <property type="entry name" value="Flagellar_put"/>
    <property type="match status" value="1"/>
</dbReference>
<reference evidence="3" key="1">
    <citation type="journal article" date="2019" name="Int. J. Syst. Evol. Microbiol.">
        <title>The Global Catalogue of Microorganisms (GCM) 10K type strain sequencing project: providing services to taxonomists for standard genome sequencing and annotation.</title>
        <authorList>
            <consortium name="The Broad Institute Genomics Platform"/>
            <consortium name="The Broad Institute Genome Sequencing Center for Infectious Disease"/>
            <person name="Wu L."/>
            <person name="Ma J."/>
        </authorList>
    </citation>
    <scope>NUCLEOTIDE SEQUENCE [LARGE SCALE GENOMIC DNA]</scope>
    <source>
        <strain evidence="3">CCUG 57263</strain>
    </source>
</reference>
<comment type="caution">
    <text evidence="2">The sequence shown here is derived from an EMBL/GenBank/DDBJ whole genome shotgun (WGS) entry which is preliminary data.</text>
</comment>
<keyword evidence="2" id="KW-0969">Cilium</keyword>